<feature type="transmembrane region" description="Helical" evidence="2">
    <location>
        <begin position="203"/>
        <end position="224"/>
    </location>
</feature>
<feature type="compositionally biased region" description="Low complexity" evidence="1">
    <location>
        <begin position="351"/>
        <end position="368"/>
    </location>
</feature>
<keyword evidence="2" id="KW-0472">Membrane</keyword>
<keyword evidence="2" id="KW-0812">Transmembrane</keyword>
<sequence>MAARGWANSTMTAVGVAAGAGAAQFGLVYGLGIVTWQPVRNGADNSLWLANLTWSLWIAATSTVLGAVYANGSGTRRLPATAASRSTVDLVMRIATALAAAIGALVTVPLVVLPARAALRADTFRPEVTAGAYAVVGVLAGLVAALIAVNVRVIAANVVASTAWVWLLAAVAVADAVRAHRTAGTAQLAAWQFLDKGWFHDVLHIPGAFLMLGVALLIGVFSALPADRRGDNRFGIAVSGAVGPLLVAAAYLLSAPKPTVRMDDTAYGFSAYAVIAGLAGSVFVAVLAPLRPRRRVTPPTPDRDAATSARGAASPAREAVPAPGVVGPTADDDSDLTQWTSALAGDAPGYGLPASPPATAGAGRATPGMHGVPQPATGRATASMDGVPQTATGWATVAEPVSPTVTRWAWSDVPQPRQTRDFSDPATS</sequence>
<evidence type="ECO:0000313" key="4">
    <source>
        <dbReference type="Proteomes" id="UP000722989"/>
    </source>
</evidence>
<feature type="compositionally biased region" description="Basic and acidic residues" evidence="1">
    <location>
        <begin position="418"/>
        <end position="428"/>
    </location>
</feature>
<name>A0ABX0XS46_9ACTN</name>
<feature type="transmembrane region" description="Helical" evidence="2">
    <location>
        <begin position="12"/>
        <end position="36"/>
    </location>
</feature>
<reference evidence="3 4" key="1">
    <citation type="submission" date="2020-03" db="EMBL/GenBank/DDBJ databases">
        <title>WGS of the type strain of Planosporangium spp.</title>
        <authorList>
            <person name="Thawai C."/>
        </authorList>
    </citation>
    <scope>NUCLEOTIDE SEQUENCE [LARGE SCALE GENOMIC DNA]</scope>
    <source>
        <strain evidence="3 4">TBRC 5610</strain>
    </source>
</reference>
<feature type="transmembrane region" description="Helical" evidence="2">
    <location>
        <begin position="163"/>
        <end position="183"/>
    </location>
</feature>
<feature type="compositionally biased region" description="Low complexity" evidence="1">
    <location>
        <begin position="306"/>
        <end position="317"/>
    </location>
</feature>
<dbReference type="Proteomes" id="UP000722989">
    <property type="component" value="Unassembled WGS sequence"/>
</dbReference>
<proteinExistence type="predicted"/>
<comment type="caution">
    <text evidence="3">The sequence shown here is derived from an EMBL/GenBank/DDBJ whole genome shotgun (WGS) entry which is preliminary data.</text>
</comment>
<evidence type="ECO:0000313" key="3">
    <source>
        <dbReference type="EMBL" id="NJC68788.1"/>
    </source>
</evidence>
<organism evidence="3 4">
    <name type="scientific">Planosporangium thailandense</name>
    <dbReference type="NCBI Taxonomy" id="765197"/>
    <lineage>
        <taxon>Bacteria</taxon>
        <taxon>Bacillati</taxon>
        <taxon>Actinomycetota</taxon>
        <taxon>Actinomycetes</taxon>
        <taxon>Micromonosporales</taxon>
        <taxon>Micromonosporaceae</taxon>
        <taxon>Planosporangium</taxon>
    </lineage>
</organism>
<feature type="transmembrane region" description="Helical" evidence="2">
    <location>
        <begin position="48"/>
        <end position="70"/>
    </location>
</feature>
<dbReference type="EMBL" id="JAATVY010000002">
    <property type="protein sequence ID" value="NJC68788.1"/>
    <property type="molecule type" value="Genomic_DNA"/>
</dbReference>
<feature type="transmembrane region" description="Helical" evidence="2">
    <location>
        <begin position="132"/>
        <end position="151"/>
    </location>
</feature>
<feature type="region of interest" description="Disordered" evidence="1">
    <location>
        <begin position="407"/>
        <end position="428"/>
    </location>
</feature>
<accession>A0ABX0XS46</accession>
<gene>
    <name evidence="3" type="ORF">HC031_03465</name>
</gene>
<keyword evidence="4" id="KW-1185">Reference proteome</keyword>
<keyword evidence="2" id="KW-1133">Transmembrane helix</keyword>
<feature type="transmembrane region" description="Helical" evidence="2">
    <location>
        <begin position="266"/>
        <end position="288"/>
    </location>
</feature>
<evidence type="ECO:0000256" key="1">
    <source>
        <dbReference type="SAM" id="MobiDB-lite"/>
    </source>
</evidence>
<protein>
    <submittedName>
        <fullName evidence="3">Uncharacterized protein</fullName>
    </submittedName>
</protein>
<feature type="region of interest" description="Disordered" evidence="1">
    <location>
        <begin position="293"/>
        <end position="385"/>
    </location>
</feature>
<feature type="transmembrane region" description="Helical" evidence="2">
    <location>
        <begin position="236"/>
        <end position="254"/>
    </location>
</feature>
<feature type="transmembrane region" description="Helical" evidence="2">
    <location>
        <begin position="90"/>
        <end position="112"/>
    </location>
</feature>
<evidence type="ECO:0000256" key="2">
    <source>
        <dbReference type="SAM" id="Phobius"/>
    </source>
</evidence>